<accession>A0ABS5BP45</accession>
<comment type="caution">
    <text evidence="2">The sequence shown here is derived from an EMBL/GenBank/DDBJ whole genome shotgun (WGS) entry which is preliminary data.</text>
</comment>
<dbReference type="Proteomes" id="UP000676565">
    <property type="component" value="Unassembled WGS sequence"/>
</dbReference>
<evidence type="ECO:0000313" key="3">
    <source>
        <dbReference type="Proteomes" id="UP000676565"/>
    </source>
</evidence>
<dbReference type="InterPro" id="IPR027417">
    <property type="entry name" value="P-loop_NTPase"/>
</dbReference>
<feature type="compositionally biased region" description="Basic and acidic residues" evidence="1">
    <location>
        <begin position="691"/>
        <end position="709"/>
    </location>
</feature>
<dbReference type="Gene3D" id="3.90.580.10">
    <property type="entry name" value="Zinc finger, CHC2-type domain"/>
    <property type="match status" value="1"/>
</dbReference>
<keyword evidence="3" id="KW-1185">Reference proteome</keyword>
<gene>
    <name evidence="2" type="ORF">J8F10_09380</name>
</gene>
<dbReference type="InterPro" id="IPR034154">
    <property type="entry name" value="TOPRIM_DnaG/twinkle"/>
</dbReference>
<organism evidence="2 3">
    <name type="scientific">Gemmata palustris</name>
    <dbReference type="NCBI Taxonomy" id="2822762"/>
    <lineage>
        <taxon>Bacteria</taxon>
        <taxon>Pseudomonadati</taxon>
        <taxon>Planctomycetota</taxon>
        <taxon>Planctomycetia</taxon>
        <taxon>Gemmatales</taxon>
        <taxon>Gemmataceae</taxon>
        <taxon>Gemmata</taxon>
    </lineage>
</organism>
<dbReference type="EMBL" id="JAGKQQ010000001">
    <property type="protein sequence ID" value="MBP3955492.1"/>
    <property type="molecule type" value="Genomic_DNA"/>
</dbReference>
<evidence type="ECO:0000313" key="2">
    <source>
        <dbReference type="EMBL" id="MBP3955492.1"/>
    </source>
</evidence>
<dbReference type="Gene3D" id="3.40.50.300">
    <property type="entry name" value="P-loop containing nucleotide triphosphate hydrolases"/>
    <property type="match status" value="1"/>
</dbReference>
<dbReference type="SUPFAM" id="SSF57783">
    <property type="entry name" value="Zinc beta-ribbon"/>
    <property type="match status" value="1"/>
</dbReference>
<name>A0ABS5BP45_9BACT</name>
<feature type="compositionally biased region" description="Low complexity" evidence="1">
    <location>
        <begin position="667"/>
        <end position="690"/>
    </location>
</feature>
<dbReference type="Gene3D" id="3.40.1360.10">
    <property type="match status" value="1"/>
</dbReference>
<reference evidence="2 3" key="1">
    <citation type="submission" date="2021-04" db="EMBL/GenBank/DDBJ databases">
        <authorList>
            <person name="Ivanova A."/>
        </authorList>
    </citation>
    <scope>NUCLEOTIDE SEQUENCE [LARGE SCALE GENOMIC DNA]</scope>
    <source>
        <strain evidence="2 3">G18</strain>
    </source>
</reference>
<sequence length="783" mass="85273">MSRSAQKSGASECRERAADRVVKLLSARGPIKQRGSGWKCLCPAHADGDPSLDVDIGDGGRVLLRCRSAGCSAAQVCAALGITLADLFDDSSPAKASFDDRVLAAYDYKDEAGKVLFQAVRLWAPAPKNKDFRQRRPTGGNKWAWDLDGVRRVLYRLPGLVAADKGAWVFVVEGEKDADALTALGLVATTNPMGAGKWKPEHAEQLRSRRVVVIPDNDAPGRAHAEDVRKSLRGSARQVVVLELPGLPEKGDVSDWLASGGTALRLLQMVEDRSRPDPSAKSDRQEAVPAGEMVVESLAGLRPKPMRWLVRDRIPAGMMGLLAGEGGHGKSMTTLELAAAVTTGRCAFGLVYPDPVKGSALLISCEDDWERTIAPRLLTLGADMGRVLRVKGVRMKPDGETLDFHMGHFRELEKLITSAPEIRFITIDPAGAYIARSGVNENKDADLRAVLGPLSEVCNRTGATTLLVKHLNKTANVSAVQRVSGSTGYVNAVRFAYMIAPDTDDEQKKLMLPIKANVLPSGGGGLAYRMEPLTEGEARALLLTAWPDMDAEEVAELSKQMFRQKWEGVVTVDPNSLGGRAKTKKEDVEGCMNHIVRLLGAFSWPDEEVEKAVRKAGHSFEVYKTAKARLRVPDKTDPNRLSSKPFEKSGPWWMWIGPQGAPLPMRPASQSCDSSQSCESSHSCQSSPPSQEKEEEGKSPKTGRTRQDWQDWQEGNAEPQSRVAACSEWLMQRLVTGPVRVEPIAAEAARAGFDRELLEAVRPECGAEEICDAAGERSWRIIR</sequence>
<feature type="region of interest" description="Disordered" evidence="1">
    <location>
        <begin position="657"/>
        <end position="720"/>
    </location>
</feature>
<dbReference type="SUPFAM" id="SSF52540">
    <property type="entry name" value="P-loop containing nucleoside triphosphate hydrolases"/>
    <property type="match status" value="1"/>
</dbReference>
<protein>
    <submittedName>
        <fullName evidence="2">AAA family ATPase</fullName>
    </submittedName>
</protein>
<dbReference type="CDD" id="cd01029">
    <property type="entry name" value="TOPRIM_primases"/>
    <property type="match status" value="1"/>
</dbReference>
<evidence type="ECO:0000256" key="1">
    <source>
        <dbReference type="SAM" id="MobiDB-lite"/>
    </source>
</evidence>
<dbReference type="Pfam" id="PF13481">
    <property type="entry name" value="AAA_25"/>
    <property type="match status" value="1"/>
</dbReference>
<proteinExistence type="predicted"/>
<dbReference type="InterPro" id="IPR036977">
    <property type="entry name" value="DNA_primase_Znf_CHC2"/>
</dbReference>
<dbReference type="RefSeq" id="WP_210653569.1">
    <property type="nucleotide sequence ID" value="NZ_JAGKQQ010000001.1"/>
</dbReference>